<evidence type="ECO:0008006" key="3">
    <source>
        <dbReference type="Google" id="ProtNLM"/>
    </source>
</evidence>
<dbReference type="AlphaFoldDB" id="A0A830GGD8"/>
<protein>
    <recommendedName>
        <fullName evidence="3">3'-5' exonuclease</fullName>
    </recommendedName>
</protein>
<name>A0A830GGD8_9EURY</name>
<dbReference type="OrthoDB" id="318070at2157"/>
<proteinExistence type="predicted"/>
<accession>A0A830GGD8</accession>
<evidence type="ECO:0000313" key="1">
    <source>
        <dbReference type="EMBL" id="GGN25792.1"/>
    </source>
</evidence>
<sequence>MADFDTVAFDIEVTGFATDDQLTVVEFDAEAGTHIFLNTGGRECGRSRLKG</sequence>
<dbReference type="RefSeq" id="WP_188880001.1">
    <property type="nucleotide sequence ID" value="NZ_BMOQ01000010.1"/>
</dbReference>
<comment type="caution">
    <text evidence="1">The sequence shown here is derived from an EMBL/GenBank/DDBJ whole genome shotgun (WGS) entry which is preliminary data.</text>
</comment>
<reference evidence="1 2" key="1">
    <citation type="journal article" date="2019" name="Int. J. Syst. Evol. Microbiol.">
        <title>The Global Catalogue of Microorganisms (GCM) 10K type strain sequencing project: providing services to taxonomists for standard genome sequencing and annotation.</title>
        <authorList>
            <consortium name="The Broad Institute Genomics Platform"/>
            <consortium name="The Broad Institute Genome Sequencing Center for Infectious Disease"/>
            <person name="Wu L."/>
            <person name="Ma J."/>
        </authorList>
    </citation>
    <scope>NUCLEOTIDE SEQUENCE [LARGE SCALE GENOMIC DNA]</scope>
    <source>
        <strain evidence="1 2">JCM 16331</strain>
    </source>
</reference>
<keyword evidence="2" id="KW-1185">Reference proteome</keyword>
<organism evidence="1 2">
    <name type="scientific">Halarchaeum nitratireducens</name>
    <dbReference type="NCBI Taxonomy" id="489913"/>
    <lineage>
        <taxon>Archaea</taxon>
        <taxon>Methanobacteriati</taxon>
        <taxon>Methanobacteriota</taxon>
        <taxon>Stenosarchaea group</taxon>
        <taxon>Halobacteria</taxon>
        <taxon>Halobacteriales</taxon>
        <taxon>Halobacteriaceae</taxon>
    </lineage>
</organism>
<dbReference type="EMBL" id="BMOQ01000010">
    <property type="protein sequence ID" value="GGN25792.1"/>
    <property type="molecule type" value="Genomic_DNA"/>
</dbReference>
<dbReference type="Proteomes" id="UP000608850">
    <property type="component" value="Unassembled WGS sequence"/>
</dbReference>
<evidence type="ECO:0000313" key="2">
    <source>
        <dbReference type="Proteomes" id="UP000608850"/>
    </source>
</evidence>
<gene>
    <name evidence="1" type="ORF">GCM10009021_29850</name>
</gene>